<evidence type="ECO:0000313" key="17">
    <source>
        <dbReference type="Proteomes" id="UP000650533"/>
    </source>
</evidence>
<evidence type="ECO:0000313" key="16">
    <source>
        <dbReference type="EMBL" id="QRW16912.1"/>
    </source>
</evidence>
<dbReference type="KEGG" id="rsx:RhiXN_04914"/>
<keyword evidence="6" id="KW-0694">RNA-binding</keyword>
<evidence type="ECO:0000259" key="14">
    <source>
        <dbReference type="PROSITE" id="PS50878"/>
    </source>
</evidence>
<evidence type="ECO:0000256" key="8">
    <source>
        <dbReference type="ARBA" id="ARBA00022918"/>
    </source>
</evidence>
<protein>
    <submittedName>
        <fullName evidence="16">Retrotransposable element Tf2 protein</fullName>
    </submittedName>
</protein>
<keyword evidence="9" id="KW-0548">Nucleotidyltransferase</keyword>
<dbReference type="Gene3D" id="3.30.70.270">
    <property type="match status" value="1"/>
</dbReference>
<evidence type="ECO:0000256" key="10">
    <source>
        <dbReference type="ARBA" id="ARBA00023125"/>
    </source>
</evidence>
<keyword evidence="7" id="KW-0229">DNA integration</keyword>
<dbReference type="GO" id="GO:0046872">
    <property type="term" value="F:metal ion binding"/>
    <property type="evidence" value="ECO:0007669"/>
    <property type="project" value="UniProtKB-KW"/>
</dbReference>
<keyword evidence="4" id="KW-0378">Hydrolase</keyword>
<dbReference type="RefSeq" id="XP_043177149.1">
    <property type="nucleotide sequence ID" value="XM_043324730.1"/>
</dbReference>
<dbReference type="Pfam" id="PF00665">
    <property type="entry name" value="rve"/>
    <property type="match status" value="1"/>
</dbReference>
<dbReference type="InterPro" id="IPR012337">
    <property type="entry name" value="RNaseH-like_sf"/>
</dbReference>
<evidence type="ECO:0000256" key="2">
    <source>
        <dbReference type="ARBA" id="ARBA00022723"/>
    </source>
</evidence>
<keyword evidence="10" id="KW-0238">DNA-binding</keyword>
<evidence type="ECO:0000256" key="4">
    <source>
        <dbReference type="ARBA" id="ARBA00022801"/>
    </source>
</evidence>
<dbReference type="AlphaFoldDB" id="A0A8H8NQH4"/>
<keyword evidence="11" id="KW-0233">DNA recombination</keyword>
<feature type="compositionally biased region" description="Polar residues" evidence="13">
    <location>
        <begin position="879"/>
        <end position="909"/>
    </location>
</feature>
<evidence type="ECO:0000256" key="13">
    <source>
        <dbReference type="SAM" id="MobiDB-lite"/>
    </source>
</evidence>
<dbReference type="InterPro" id="IPR036397">
    <property type="entry name" value="RNaseH_sf"/>
</dbReference>
<dbReference type="GO" id="GO:0003964">
    <property type="term" value="F:RNA-directed DNA polymerase activity"/>
    <property type="evidence" value="ECO:0007669"/>
    <property type="project" value="UniProtKB-KW"/>
</dbReference>
<proteinExistence type="predicted"/>
<keyword evidence="2" id="KW-0479">Metal-binding</keyword>
<dbReference type="GO" id="GO:0003677">
    <property type="term" value="F:DNA binding"/>
    <property type="evidence" value="ECO:0007669"/>
    <property type="project" value="UniProtKB-KW"/>
</dbReference>
<dbReference type="GeneID" id="67027193"/>
<evidence type="ECO:0000259" key="15">
    <source>
        <dbReference type="PROSITE" id="PS50994"/>
    </source>
</evidence>
<accession>A0A8H8NQH4</accession>
<dbReference type="PANTHER" id="PTHR37984:SF5">
    <property type="entry name" value="PROTEIN NYNRIN-LIKE"/>
    <property type="match status" value="1"/>
</dbReference>
<feature type="domain" description="Integrase catalytic" evidence="15">
    <location>
        <begin position="622"/>
        <end position="814"/>
    </location>
</feature>
<dbReference type="PANTHER" id="PTHR37984">
    <property type="entry name" value="PROTEIN CBG26694"/>
    <property type="match status" value="1"/>
</dbReference>
<keyword evidence="5" id="KW-0460">Magnesium</keyword>
<dbReference type="SUPFAM" id="SSF56672">
    <property type="entry name" value="DNA/RNA polymerases"/>
    <property type="match status" value="1"/>
</dbReference>
<name>A0A8H8NQH4_9AGAM</name>
<dbReference type="InterPro" id="IPR041577">
    <property type="entry name" value="RT_RNaseH_2"/>
</dbReference>
<evidence type="ECO:0000256" key="3">
    <source>
        <dbReference type="ARBA" id="ARBA00022750"/>
    </source>
</evidence>
<dbReference type="Gene3D" id="3.30.420.10">
    <property type="entry name" value="Ribonuclease H-like superfamily/Ribonuclease H"/>
    <property type="match status" value="1"/>
</dbReference>
<dbReference type="CDD" id="cd01647">
    <property type="entry name" value="RT_LTR"/>
    <property type="match status" value="1"/>
</dbReference>
<dbReference type="InterPro" id="IPR056924">
    <property type="entry name" value="SH3_Tf2-1"/>
</dbReference>
<dbReference type="PROSITE" id="PS50994">
    <property type="entry name" value="INTEGRASE"/>
    <property type="match status" value="1"/>
</dbReference>
<dbReference type="Proteomes" id="UP000650533">
    <property type="component" value="Chromosome 2"/>
</dbReference>
<sequence>MANKSATLSASRPGIDWTTMKVPLCLDTEVQTGSINAEPQNLPVEFQKFHKVFSEEFFTTLPKHCPYDIAIDLEEDKQPPYGPIYSMSPAESEALKEHMDSELAAGKIVLTTSPVGDPVMFVKRADGRLCLVQDYCWLNAITIKDRYALPRQDKLIEKLCHARIFTKLDLRNGYHNIRIKEGDEWKAAFCTALGHFAPTVMQFGLSNAPAVFMRFMNNIFCDLLDISVVVYLDDILIFSNSREEHVEHVKEVLSCLLKHNLFCNPAKCYFFVTEVTYIGLVITPDGISMEKDKVQAIMDWPEPHNVKQKEQPWIWLEEQKAAFDAIKAEIYKEPVLAHPDESKPYTLETDTSGAAMGAVLSQRKEDGCLHPVAFMSVSFSPAELNYDMHDKELLAIICAFEHWSIFLEGTEQPITVFTDHKNLEYWKSARTFNRRHAHWHLMLGSYNFVIAYTPGKQLQKPDALSRQPDHMDLEPAPQVMIPESYFEAFSAHMGSSLLDQIKEATQEDPSLDTILLAVSDPKSMPHSIAQKFKDYTIQKGLLLYQGRIVVPDESEIKQQLLSHFHDSPASGHQERAQTLELISCHYYWPAMKFQVNGYVESCEICQRSKGHVHNYALNLLSVPAGPWEDISYDFIVKFPKCKGYDSILVVVDCFSKMMHLIPCKKTATAEDVAQMFLEHIWKLHGTPKRTVSDRGTTFNSKFLKALYKSLQITPSFSTAHHPLSEPTTTTRDWYAQAILLSKQSNRQLPFEIVYGRSPVISPLLEPTGLPIADDRAKQLAETIQEIQASIKWAQECYKQADTGKPPPEFQPGDKVWLLASNITLQCPNKKLDHKQYGLFPVIERVGSHAYCLALPETMKIHDVFHVPSTSTALDTLQPTAQHPLTSPNHSIDLSNSTNAARLPDSTTLLPRTHQDARKRGLMTKYSKATPSTSSSAQPWSTTPPRPKHQSRYSSDMNDNCIHLDAALRMYLDTNNNHANNTETTSNSSQRSQQSSQCRSISNERSQHENNSLMVLDTHNVVVVNKDIFCRAHDGSIHTSKERYRERDAPFDPSHCCKEAVSSSTSTHEARTATAQHECVENYMDNRHKRSYQQLSSKQSLPKDIYSPSTERTLPCIPRDPPYTAGDPLHALSNPPCSLINHNSEDPVDPLNHSISYDTMRDNYLVNNTDNGCKASGSQLSFEPDTESKYLPATATVSSQCLPDQAISYNRRYKSVAESLDLSKYAPTVAVQLDKWLVQPRTWQHKETTSS</sequence>
<dbReference type="SUPFAM" id="SSF53098">
    <property type="entry name" value="Ribonuclease H-like"/>
    <property type="match status" value="1"/>
</dbReference>
<dbReference type="GO" id="GO:0006508">
    <property type="term" value="P:proteolysis"/>
    <property type="evidence" value="ECO:0007669"/>
    <property type="project" value="UniProtKB-KW"/>
</dbReference>
<dbReference type="InterPro" id="IPR043502">
    <property type="entry name" value="DNA/RNA_pol_sf"/>
</dbReference>
<dbReference type="GO" id="GO:0005634">
    <property type="term" value="C:nucleus"/>
    <property type="evidence" value="ECO:0007669"/>
    <property type="project" value="UniProtKB-ARBA"/>
</dbReference>
<keyword evidence="3" id="KW-0064">Aspartyl protease</keyword>
<keyword evidence="1" id="KW-0645">Protease</keyword>
<dbReference type="CDD" id="cd09274">
    <property type="entry name" value="RNase_HI_RT_Ty3"/>
    <property type="match status" value="1"/>
</dbReference>
<evidence type="ECO:0000256" key="1">
    <source>
        <dbReference type="ARBA" id="ARBA00022670"/>
    </source>
</evidence>
<evidence type="ECO:0000256" key="7">
    <source>
        <dbReference type="ARBA" id="ARBA00022908"/>
    </source>
</evidence>
<feature type="compositionally biased region" description="Polar residues" evidence="13">
    <location>
        <begin position="926"/>
        <end position="942"/>
    </location>
</feature>
<dbReference type="InterPro" id="IPR041588">
    <property type="entry name" value="Integrase_H2C2"/>
</dbReference>
<dbReference type="EMBL" id="CP059659">
    <property type="protein sequence ID" value="QRW16912.1"/>
    <property type="molecule type" value="Genomic_DNA"/>
</dbReference>
<dbReference type="Pfam" id="PF17919">
    <property type="entry name" value="RT_RNaseH_2"/>
    <property type="match status" value="1"/>
</dbReference>
<dbReference type="InterPro" id="IPR050951">
    <property type="entry name" value="Retrovirus_Pol_polyprotein"/>
</dbReference>
<dbReference type="Gene3D" id="3.10.20.370">
    <property type="match status" value="1"/>
</dbReference>
<dbReference type="GO" id="GO:0003723">
    <property type="term" value="F:RNA binding"/>
    <property type="evidence" value="ECO:0007669"/>
    <property type="project" value="UniProtKB-KW"/>
</dbReference>
<gene>
    <name evidence="16" type="ORF">RhiXN_04914</name>
</gene>
<feature type="region of interest" description="Disordered" evidence="13">
    <location>
        <begin position="1093"/>
        <end position="1118"/>
    </location>
</feature>
<dbReference type="GO" id="GO:0015074">
    <property type="term" value="P:DNA integration"/>
    <property type="evidence" value="ECO:0007669"/>
    <property type="project" value="UniProtKB-KW"/>
</dbReference>
<feature type="region of interest" description="Disordered" evidence="13">
    <location>
        <begin position="975"/>
        <end position="1011"/>
    </location>
</feature>
<dbReference type="Pfam" id="PF17921">
    <property type="entry name" value="Integrase_H2C2"/>
    <property type="match status" value="1"/>
</dbReference>
<evidence type="ECO:0000256" key="11">
    <source>
        <dbReference type="ARBA" id="ARBA00023172"/>
    </source>
</evidence>
<keyword evidence="9" id="KW-0808">Transferase</keyword>
<dbReference type="Pfam" id="PF00078">
    <property type="entry name" value="RVT_1"/>
    <property type="match status" value="1"/>
</dbReference>
<organism evidence="16 17">
    <name type="scientific">Rhizoctonia solani</name>
    <dbReference type="NCBI Taxonomy" id="456999"/>
    <lineage>
        <taxon>Eukaryota</taxon>
        <taxon>Fungi</taxon>
        <taxon>Dikarya</taxon>
        <taxon>Basidiomycota</taxon>
        <taxon>Agaricomycotina</taxon>
        <taxon>Agaricomycetes</taxon>
        <taxon>Cantharellales</taxon>
        <taxon>Ceratobasidiaceae</taxon>
        <taxon>Rhizoctonia</taxon>
    </lineage>
</organism>
<evidence type="ECO:0000256" key="12">
    <source>
        <dbReference type="ARBA" id="ARBA00023268"/>
    </source>
</evidence>
<evidence type="ECO:0000256" key="5">
    <source>
        <dbReference type="ARBA" id="ARBA00022842"/>
    </source>
</evidence>
<dbReference type="PROSITE" id="PS50878">
    <property type="entry name" value="RT_POL"/>
    <property type="match status" value="1"/>
</dbReference>
<feature type="region of interest" description="Disordered" evidence="13">
    <location>
        <begin position="879"/>
        <end position="956"/>
    </location>
</feature>
<dbReference type="GO" id="GO:0003887">
    <property type="term" value="F:DNA-directed DNA polymerase activity"/>
    <property type="evidence" value="ECO:0007669"/>
    <property type="project" value="UniProtKB-KW"/>
</dbReference>
<dbReference type="GO" id="GO:0004190">
    <property type="term" value="F:aspartic-type endopeptidase activity"/>
    <property type="evidence" value="ECO:0007669"/>
    <property type="project" value="UniProtKB-KW"/>
</dbReference>
<dbReference type="Pfam" id="PF24626">
    <property type="entry name" value="SH3_Tf2-1"/>
    <property type="match status" value="1"/>
</dbReference>
<dbReference type="GO" id="GO:0006310">
    <property type="term" value="P:DNA recombination"/>
    <property type="evidence" value="ECO:0007669"/>
    <property type="project" value="UniProtKB-KW"/>
</dbReference>
<keyword evidence="9" id="KW-0239">DNA-directed DNA polymerase</keyword>
<dbReference type="InterPro" id="IPR043128">
    <property type="entry name" value="Rev_trsase/Diguanyl_cyclase"/>
</dbReference>
<dbReference type="Gene3D" id="1.10.340.70">
    <property type="match status" value="1"/>
</dbReference>
<evidence type="ECO:0000256" key="9">
    <source>
        <dbReference type="ARBA" id="ARBA00022932"/>
    </source>
</evidence>
<dbReference type="InterPro" id="IPR001584">
    <property type="entry name" value="Integrase_cat-core"/>
</dbReference>
<dbReference type="InterPro" id="IPR000477">
    <property type="entry name" value="RT_dom"/>
</dbReference>
<reference evidence="16" key="1">
    <citation type="submission" date="2020-05" db="EMBL/GenBank/DDBJ databases">
        <title>Evolutionary and genomic comparisons of hybrid uninucleate and nonhybrid Rhizoctonia fungi.</title>
        <authorList>
            <person name="Li C."/>
            <person name="Chen X."/>
        </authorList>
    </citation>
    <scope>NUCLEOTIDE SEQUENCE</scope>
    <source>
        <strain evidence="16">AG-1 IA</strain>
    </source>
</reference>
<feature type="compositionally biased region" description="Low complexity" evidence="13">
    <location>
        <begin position="975"/>
        <end position="1002"/>
    </location>
</feature>
<evidence type="ECO:0000256" key="6">
    <source>
        <dbReference type="ARBA" id="ARBA00022884"/>
    </source>
</evidence>
<keyword evidence="12" id="KW-0511">Multifunctional enzyme</keyword>
<keyword evidence="8" id="KW-0695">RNA-directed DNA polymerase</keyword>
<dbReference type="Gene3D" id="3.10.10.10">
    <property type="entry name" value="HIV Type 1 Reverse Transcriptase, subunit A, domain 1"/>
    <property type="match status" value="1"/>
</dbReference>
<feature type="domain" description="Reverse transcriptase" evidence="14">
    <location>
        <begin position="1"/>
        <end position="282"/>
    </location>
</feature>